<dbReference type="EMBL" id="CP017111">
    <property type="protein sequence ID" value="AOO66411.1"/>
    <property type="molecule type" value="Genomic_DNA"/>
</dbReference>
<organism evidence="1 2">
    <name type="scientific">Sulfurospirillum halorespirans DSM 13726</name>
    <dbReference type="NCBI Taxonomy" id="1193502"/>
    <lineage>
        <taxon>Bacteria</taxon>
        <taxon>Pseudomonadati</taxon>
        <taxon>Campylobacterota</taxon>
        <taxon>Epsilonproteobacteria</taxon>
        <taxon>Campylobacterales</taxon>
        <taxon>Sulfurospirillaceae</taxon>
        <taxon>Sulfurospirillum</taxon>
    </lineage>
</organism>
<dbReference type="RefSeq" id="WP_069478947.1">
    <property type="nucleotide sequence ID" value="NZ_CP017111.1"/>
</dbReference>
<name>A0A1D7TN34_9BACT</name>
<dbReference type="PATRIC" id="fig|1193502.14.peg.2685"/>
<dbReference type="SUPFAM" id="SSF46785">
    <property type="entry name" value="Winged helix' DNA-binding domain"/>
    <property type="match status" value="1"/>
</dbReference>
<dbReference type="KEGG" id="shal:SHALO_2653"/>
<dbReference type="InterPro" id="IPR036390">
    <property type="entry name" value="WH_DNA-bd_sf"/>
</dbReference>
<dbReference type="PANTHER" id="PTHR30432">
    <property type="entry name" value="TRANSCRIPTIONAL REGULATOR MODE"/>
    <property type="match status" value="1"/>
</dbReference>
<protein>
    <submittedName>
        <fullName evidence="1">Molybdenum-binding regulatory protein</fullName>
    </submittedName>
</protein>
<accession>A0A1D7TN34</accession>
<proteinExistence type="predicted"/>
<gene>
    <name evidence="1" type="ORF">SHALO_2653</name>
</gene>
<dbReference type="PANTHER" id="PTHR30432:SF1">
    <property type="entry name" value="DNA-BINDING TRANSCRIPTIONAL DUAL REGULATOR MODE"/>
    <property type="match status" value="1"/>
</dbReference>
<evidence type="ECO:0000313" key="1">
    <source>
        <dbReference type="EMBL" id="AOO66411.1"/>
    </source>
</evidence>
<keyword evidence="2" id="KW-1185">Reference proteome</keyword>
<dbReference type="STRING" id="1193502.SHALO_2653"/>
<dbReference type="AlphaFoldDB" id="A0A1D7TN34"/>
<dbReference type="Gene3D" id="1.10.10.10">
    <property type="entry name" value="Winged helix-like DNA-binding domain superfamily/Winged helix DNA-binding domain"/>
    <property type="match status" value="1"/>
</dbReference>
<dbReference type="Proteomes" id="UP000094609">
    <property type="component" value="Chromosome"/>
</dbReference>
<reference evidence="2" key="1">
    <citation type="submission" date="2016-08" db="EMBL/GenBank/DDBJ databases">
        <title>Complete genome sequence of the organohalide-respiring Epsilonproteobacterium Sulfurospirillum halorespirans.</title>
        <authorList>
            <person name="Goris T."/>
            <person name="Zimmermann J."/>
            <person name="Schenz B."/>
            <person name="Lemos M."/>
            <person name="Hackermueller J."/>
            <person name="Diekert G."/>
        </authorList>
    </citation>
    <scope>NUCLEOTIDE SEQUENCE [LARGE SCALE GENOMIC DNA]</scope>
    <source>
        <strain>DSM 13726</strain>
        <strain evidence="2">PCE-M2</strain>
    </source>
</reference>
<dbReference type="InterPro" id="IPR036388">
    <property type="entry name" value="WH-like_DNA-bd_sf"/>
</dbReference>
<dbReference type="InterPro" id="IPR051815">
    <property type="entry name" value="Molybdate_resp_trans_reg"/>
</dbReference>
<sequence length="245" mass="27860">MSEMEELIKKYLNEKGKLDCSDGFKIAAKLKCSTLEVGACAKAMDIRIDSCELGQFGKLEGGIYDIEAENRLKPLLDEKNRVTCKAARAQAAGIGLKKIRGTLKEKNYDVTFCELGCFKEKLRPRLYVKTKTWIENAEGELLFGKGKTEILELIEQEGSISKASEKIGMNYKKAWTHIKILQRNINDTMVQTKQGGGEDAGTTLTPVAREFMDHYRKLQADIENYANERFKELFLKPRNKKEFED</sequence>
<evidence type="ECO:0000313" key="2">
    <source>
        <dbReference type="Proteomes" id="UP000094609"/>
    </source>
</evidence>